<comment type="caution">
    <text evidence="2">The sequence shown here is derived from an EMBL/GenBank/DDBJ whole genome shotgun (WGS) entry which is preliminary data.</text>
</comment>
<organism evidence="2 3">
    <name type="scientific">Aphidius gifuensis</name>
    <name type="common">Parasitoid wasp</name>
    <dbReference type="NCBI Taxonomy" id="684658"/>
    <lineage>
        <taxon>Eukaryota</taxon>
        <taxon>Metazoa</taxon>
        <taxon>Ecdysozoa</taxon>
        <taxon>Arthropoda</taxon>
        <taxon>Hexapoda</taxon>
        <taxon>Insecta</taxon>
        <taxon>Pterygota</taxon>
        <taxon>Neoptera</taxon>
        <taxon>Endopterygota</taxon>
        <taxon>Hymenoptera</taxon>
        <taxon>Apocrita</taxon>
        <taxon>Ichneumonoidea</taxon>
        <taxon>Braconidae</taxon>
        <taxon>Aphidiinae</taxon>
        <taxon>Aphidius</taxon>
    </lineage>
</organism>
<dbReference type="PROSITE" id="PS51354">
    <property type="entry name" value="GLUTAREDOXIN_2"/>
    <property type="match status" value="1"/>
</dbReference>
<dbReference type="PRINTS" id="PR00160">
    <property type="entry name" value="GLUTAREDOXIN"/>
</dbReference>
<dbReference type="Proteomes" id="UP000639338">
    <property type="component" value="Unassembled WGS sequence"/>
</dbReference>
<dbReference type="GO" id="GO:0005737">
    <property type="term" value="C:cytoplasm"/>
    <property type="evidence" value="ECO:0007669"/>
    <property type="project" value="TreeGrafter"/>
</dbReference>
<sequence>MSIKEFVKEAIAAETVVIFSKSYCPFSQMAKEVFEKLNHTYKVVELDGSEVYSGEIQDVLAQMTGARSLPRVFIKGECIGGGTDCEAMFISGELPRKLHHIMFNIPCKSQRYIII</sequence>
<dbReference type="CDD" id="cd03419">
    <property type="entry name" value="GRX_GRXh_1_2_like"/>
    <property type="match status" value="1"/>
</dbReference>
<dbReference type="Gene3D" id="3.40.30.10">
    <property type="entry name" value="Glutaredoxin"/>
    <property type="match status" value="1"/>
</dbReference>
<evidence type="ECO:0000313" key="2">
    <source>
        <dbReference type="EMBL" id="KAF7995628.1"/>
    </source>
</evidence>
<gene>
    <name evidence="2" type="ORF">HCN44_006735</name>
</gene>
<name>A0A835CVR2_APHGI</name>
<evidence type="ECO:0000313" key="3">
    <source>
        <dbReference type="Proteomes" id="UP000639338"/>
    </source>
</evidence>
<protein>
    <recommendedName>
        <fullName evidence="1">Glutaredoxin domain-containing protein</fullName>
    </recommendedName>
</protein>
<dbReference type="InterPro" id="IPR002109">
    <property type="entry name" value="Glutaredoxin"/>
</dbReference>
<reference evidence="2 3" key="1">
    <citation type="submission" date="2020-08" db="EMBL/GenBank/DDBJ databases">
        <title>Aphidius gifuensis genome sequencing and assembly.</title>
        <authorList>
            <person name="Du Z."/>
        </authorList>
    </citation>
    <scope>NUCLEOTIDE SEQUENCE [LARGE SCALE GENOMIC DNA]</scope>
    <source>
        <strain evidence="2">YNYX2018</strain>
        <tissue evidence="2">Adults</tissue>
    </source>
</reference>
<dbReference type="InterPro" id="IPR014025">
    <property type="entry name" value="Glutaredoxin_subgr"/>
</dbReference>
<dbReference type="Pfam" id="PF00462">
    <property type="entry name" value="Glutaredoxin"/>
    <property type="match status" value="1"/>
</dbReference>
<dbReference type="GO" id="GO:0034599">
    <property type="term" value="P:cellular response to oxidative stress"/>
    <property type="evidence" value="ECO:0007669"/>
    <property type="project" value="TreeGrafter"/>
</dbReference>
<proteinExistence type="predicted"/>
<dbReference type="PANTHER" id="PTHR45694">
    <property type="entry name" value="GLUTAREDOXIN 2"/>
    <property type="match status" value="1"/>
</dbReference>
<dbReference type="OrthoDB" id="418495at2759"/>
<dbReference type="GO" id="GO:0015038">
    <property type="term" value="F:glutathione disulfide oxidoreductase activity"/>
    <property type="evidence" value="ECO:0007669"/>
    <property type="project" value="TreeGrafter"/>
</dbReference>
<dbReference type="SUPFAM" id="SSF52833">
    <property type="entry name" value="Thioredoxin-like"/>
    <property type="match status" value="1"/>
</dbReference>
<dbReference type="EMBL" id="JACMRX010000002">
    <property type="protein sequence ID" value="KAF7995628.1"/>
    <property type="molecule type" value="Genomic_DNA"/>
</dbReference>
<dbReference type="PANTHER" id="PTHR45694:SF5">
    <property type="entry name" value="GLUTAREDOXIN 2"/>
    <property type="match status" value="1"/>
</dbReference>
<accession>A0A835CVR2</accession>
<feature type="domain" description="Glutaredoxin" evidence="1">
    <location>
        <begin position="16"/>
        <end position="79"/>
    </location>
</feature>
<dbReference type="InterPro" id="IPR036249">
    <property type="entry name" value="Thioredoxin-like_sf"/>
</dbReference>
<evidence type="ECO:0000259" key="1">
    <source>
        <dbReference type="Pfam" id="PF00462"/>
    </source>
</evidence>
<dbReference type="AlphaFoldDB" id="A0A835CVR2"/>
<keyword evidence="3" id="KW-1185">Reference proteome</keyword>